<dbReference type="FunFam" id="3.40.50.720:FF:000006">
    <property type="entry name" value="Bifunctional protein FolD"/>
    <property type="match status" value="1"/>
</dbReference>
<dbReference type="PRINTS" id="PR00085">
    <property type="entry name" value="THFDHDRGNASE"/>
</dbReference>
<dbReference type="SUPFAM" id="SSF53223">
    <property type="entry name" value="Aminoacid dehydrogenase-like, N-terminal domain"/>
    <property type="match status" value="1"/>
</dbReference>
<evidence type="ECO:0000256" key="10">
    <source>
        <dbReference type="ARBA" id="ARBA00023167"/>
    </source>
</evidence>
<dbReference type="SUPFAM" id="SSF51735">
    <property type="entry name" value="NAD(P)-binding Rossmann-fold domains"/>
    <property type="match status" value="1"/>
</dbReference>
<evidence type="ECO:0000256" key="5">
    <source>
        <dbReference type="ARBA" id="ARBA00022755"/>
    </source>
</evidence>
<evidence type="ECO:0000256" key="8">
    <source>
        <dbReference type="ARBA" id="ARBA00023002"/>
    </source>
</evidence>
<name>H5SBN9_9BACT</name>
<keyword evidence="8 13" id="KW-0560">Oxidoreductase</keyword>
<evidence type="ECO:0000256" key="11">
    <source>
        <dbReference type="ARBA" id="ARBA00023268"/>
    </source>
</evidence>
<evidence type="ECO:0000256" key="3">
    <source>
        <dbReference type="ARBA" id="ARBA00022563"/>
    </source>
</evidence>
<dbReference type="Pfam" id="PF02882">
    <property type="entry name" value="THF_DHG_CYH_C"/>
    <property type="match status" value="1"/>
</dbReference>
<evidence type="ECO:0000256" key="9">
    <source>
        <dbReference type="ARBA" id="ARBA00023102"/>
    </source>
</evidence>
<dbReference type="PANTHER" id="PTHR48099">
    <property type="entry name" value="C-1-TETRAHYDROFOLATE SYNTHASE, CYTOPLASMIC-RELATED"/>
    <property type="match status" value="1"/>
</dbReference>
<dbReference type="EC" id="1.5.1.5" evidence="13"/>
<feature type="binding site" evidence="13">
    <location>
        <position position="233"/>
    </location>
    <ligand>
        <name>NADP(+)</name>
        <dbReference type="ChEBI" id="CHEBI:58349"/>
    </ligand>
</feature>
<evidence type="ECO:0000256" key="7">
    <source>
        <dbReference type="ARBA" id="ARBA00022857"/>
    </source>
</evidence>
<keyword evidence="3 13" id="KW-0554">One-carbon metabolism</keyword>
<dbReference type="Pfam" id="PF00763">
    <property type="entry name" value="THF_DHG_CYH"/>
    <property type="match status" value="1"/>
</dbReference>
<dbReference type="GO" id="GO:0005829">
    <property type="term" value="C:cytosol"/>
    <property type="evidence" value="ECO:0007669"/>
    <property type="project" value="TreeGrafter"/>
</dbReference>
<comment type="pathway">
    <text evidence="1 13">One-carbon metabolism; tetrahydrofolate interconversion.</text>
</comment>
<keyword evidence="5 13" id="KW-0658">Purine biosynthesis</keyword>
<keyword evidence="11 13" id="KW-0511">Multifunctional enzyme</keyword>
<dbReference type="GO" id="GO:0006164">
    <property type="term" value="P:purine nucleotide biosynthetic process"/>
    <property type="evidence" value="ECO:0007669"/>
    <property type="project" value="UniProtKB-KW"/>
</dbReference>
<dbReference type="Gene3D" id="3.40.50.10860">
    <property type="entry name" value="Leucine Dehydrogenase, chain A, domain 1"/>
    <property type="match status" value="1"/>
</dbReference>
<comment type="similarity">
    <text evidence="13">Belongs to the tetrahydrofolate dehydrogenase/cyclohydrolase family.</text>
</comment>
<evidence type="ECO:0000259" key="15">
    <source>
        <dbReference type="Pfam" id="PF02882"/>
    </source>
</evidence>
<evidence type="ECO:0000256" key="13">
    <source>
        <dbReference type="HAMAP-Rule" id="MF_01576"/>
    </source>
</evidence>
<comment type="function">
    <text evidence="13">Catalyzes the oxidation of 5,10-methylenetetrahydrofolate to 5,10-methenyltetrahydrofolate and then the hydrolysis of 5,10-methenyltetrahydrofolate to 10-formyltetrahydrofolate.</text>
</comment>
<dbReference type="GO" id="GO:0035999">
    <property type="term" value="P:tetrahydrofolate interconversion"/>
    <property type="evidence" value="ECO:0007669"/>
    <property type="project" value="UniProtKB-UniRule"/>
</dbReference>
<evidence type="ECO:0000256" key="2">
    <source>
        <dbReference type="ARBA" id="ARBA00011738"/>
    </source>
</evidence>
<feature type="binding site" evidence="13">
    <location>
        <begin position="163"/>
        <end position="165"/>
    </location>
    <ligand>
        <name>NADP(+)</name>
        <dbReference type="ChEBI" id="CHEBI:58349"/>
    </ligand>
</feature>
<dbReference type="UniPathway" id="UPA00193"/>
<keyword evidence="4 13" id="KW-0028">Amino-acid biosynthesis</keyword>
<dbReference type="GO" id="GO:0009086">
    <property type="term" value="P:methionine biosynthetic process"/>
    <property type="evidence" value="ECO:0007669"/>
    <property type="project" value="UniProtKB-KW"/>
</dbReference>
<comment type="catalytic activity">
    <reaction evidence="13">
        <text>(6R)-5,10-methylene-5,6,7,8-tetrahydrofolate + NADP(+) = (6R)-5,10-methenyltetrahydrofolate + NADPH</text>
        <dbReference type="Rhea" id="RHEA:22812"/>
        <dbReference type="ChEBI" id="CHEBI:15636"/>
        <dbReference type="ChEBI" id="CHEBI:57455"/>
        <dbReference type="ChEBI" id="CHEBI:57783"/>
        <dbReference type="ChEBI" id="CHEBI:58349"/>
        <dbReference type="EC" id="1.5.1.5"/>
    </reaction>
</comment>
<evidence type="ECO:0000313" key="16">
    <source>
        <dbReference type="EMBL" id="BAL53575.1"/>
    </source>
</evidence>
<proteinExistence type="inferred from homology"/>
<dbReference type="GO" id="GO:0004488">
    <property type="term" value="F:methylenetetrahydrofolate dehydrogenase (NADP+) activity"/>
    <property type="evidence" value="ECO:0007669"/>
    <property type="project" value="UniProtKB-UniRule"/>
</dbReference>
<evidence type="ECO:0000256" key="4">
    <source>
        <dbReference type="ARBA" id="ARBA00022605"/>
    </source>
</evidence>
<evidence type="ECO:0000256" key="12">
    <source>
        <dbReference type="ARBA" id="ARBA00036357"/>
    </source>
</evidence>
<dbReference type="CDD" id="cd01080">
    <property type="entry name" value="NAD_bind_m-THF_DH_Cyclohyd"/>
    <property type="match status" value="1"/>
</dbReference>
<dbReference type="EMBL" id="AP011661">
    <property type="protein sequence ID" value="BAL53575.1"/>
    <property type="molecule type" value="Genomic_DNA"/>
</dbReference>
<dbReference type="PROSITE" id="PS00767">
    <property type="entry name" value="THF_DHG_CYH_2"/>
    <property type="match status" value="1"/>
</dbReference>
<dbReference type="InterPro" id="IPR046346">
    <property type="entry name" value="Aminoacid_DH-like_N_sf"/>
</dbReference>
<reference evidence="16" key="2">
    <citation type="journal article" date="2012" name="PLoS ONE">
        <title>A Deeply Branching Thermophilic Bacterium with an Ancient Acetyl-CoA Pathway Dominates a Subsurface Ecosystem.</title>
        <authorList>
            <person name="Takami H."/>
            <person name="Noguchi H."/>
            <person name="Takaki Y."/>
            <person name="Uchiyama I."/>
            <person name="Toyoda A."/>
            <person name="Nishi S."/>
            <person name="Chee G.-J."/>
            <person name="Arai W."/>
            <person name="Nunoura T."/>
            <person name="Itoh T."/>
            <person name="Hattori M."/>
            <person name="Takai K."/>
        </authorList>
    </citation>
    <scope>NUCLEOTIDE SEQUENCE</scope>
</reference>
<dbReference type="InterPro" id="IPR020630">
    <property type="entry name" value="THF_DH/CycHdrlase_cat_dom"/>
</dbReference>
<comment type="subunit">
    <text evidence="2 13">Homodimer.</text>
</comment>
<dbReference type="PANTHER" id="PTHR48099:SF5">
    <property type="entry name" value="C-1-TETRAHYDROFOLATE SYNTHASE, CYTOPLASMIC"/>
    <property type="match status" value="1"/>
</dbReference>
<evidence type="ECO:0000256" key="6">
    <source>
        <dbReference type="ARBA" id="ARBA00022801"/>
    </source>
</evidence>
<dbReference type="Gene3D" id="3.40.50.720">
    <property type="entry name" value="NAD(P)-binding Rossmann-like Domain"/>
    <property type="match status" value="1"/>
</dbReference>
<protein>
    <recommendedName>
        <fullName evidence="13">Bifunctional protein FolD</fullName>
    </recommendedName>
    <domain>
        <recommendedName>
            <fullName evidence="13">Methylenetetrahydrofolate dehydrogenase</fullName>
            <ecNumber evidence="13">1.5.1.5</ecNumber>
        </recommendedName>
    </domain>
    <domain>
        <recommendedName>
            <fullName evidence="13">Methenyltetrahydrofolate cyclohydrolase</fullName>
            <ecNumber evidence="13">3.5.4.9</ecNumber>
        </recommendedName>
    </domain>
</protein>
<keyword evidence="6 13" id="KW-0378">Hydrolase</keyword>
<comment type="catalytic activity">
    <reaction evidence="12 13">
        <text>(6R)-5,10-methenyltetrahydrofolate + H2O = (6R)-10-formyltetrahydrofolate + H(+)</text>
        <dbReference type="Rhea" id="RHEA:23700"/>
        <dbReference type="ChEBI" id="CHEBI:15377"/>
        <dbReference type="ChEBI" id="CHEBI:15378"/>
        <dbReference type="ChEBI" id="CHEBI:57455"/>
        <dbReference type="ChEBI" id="CHEBI:195366"/>
        <dbReference type="EC" id="3.5.4.9"/>
    </reaction>
</comment>
<dbReference type="InterPro" id="IPR036291">
    <property type="entry name" value="NAD(P)-bd_dom_sf"/>
</dbReference>
<organism evidence="16">
    <name type="scientific">uncultured Bacteroidota bacterium</name>
    <dbReference type="NCBI Taxonomy" id="152509"/>
    <lineage>
        <taxon>Bacteria</taxon>
        <taxon>Pseudomonadati</taxon>
        <taxon>Bacteroidota</taxon>
        <taxon>environmental samples</taxon>
    </lineage>
</organism>
<keyword evidence="10 13" id="KW-0486">Methionine biosynthesis</keyword>
<gene>
    <name evidence="13" type="primary">folD</name>
    <name evidence="16" type="ORF">HGMM_F07E12C22</name>
</gene>
<dbReference type="FunFam" id="3.40.50.10860:FF:000001">
    <property type="entry name" value="Bifunctional protein FolD"/>
    <property type="match status" value="1"/>
</dbReference>
<comment type="caution">
    <text evidence="13">Lacks conserved residue(s) required for the propagation of feature annotation.</text>
</comment>
<dbReference type="EC" id="3.5.4.9" evidence="13"/>
<dbReference type="GO" id="GO:0004477">
    <property type="term" value="F:methenyltetrahydrofolate cyclohydrolase activity"/>
    <property type="evidence" value="ECO:0007669"/>
    <property type="project" value="UniProtKB-UniRule"/>
</dbReference>
<evidence type="ECO:0000256" key="1">
    <source>
        <dbReference type="ARBA" id="ARBA00004777"/>
    </source>
</evidence>
<feature type="domain" description="Tetrahydrofolate dehydrogenase/cyclohydrolase catalytic" evidence="14">
    <location>
        <begin position="4"/>
        <end position="118"/>
    </location>
</feature>
<dbReference type="GO" id="GO:0000105">
    <property type="term" value="P:L-histidine biosynthetic process"/>
    <property type="evidence" value="ECO:0007669"/>
    <property type="project" value="UniProtKB-KW"/>
</dbReference>
<reference evidence="16" key="1">
    <citation type="journal article" date="2005" name="Environ. Microbiol.">
        <title>Genetic and functional properties of uncultivated thermophilic crenarchaeotes from a subsurface gold mine as revealed by analysis of genome fragments.</title>
        <authorList>
            <person name="Nunoura T."/>
            <person name="Hirayama H."/>
            <person name="Takami H."/>
            <person name="Oida H."/>
            <person name="Nishi S."/>
            <person name="Shimamura S."/>
            <person name="Suzuki Y."/>
            <person name="Inagaki F."/>
            <person name="Takai K."/>
            <person name="Nealson K.H."/>
            <person name="Horikoshi K."/>
        </authorList>
    </citation>
    <scope>NUCLEOTIDE SEQUENCE</scope>
</reference>
<dbReference type="HAMAP" id="MF_01576">
    <property type="entry name" value="THF_DHG_CYH"/>
    <property type="match status" value="1"/>
</dbReference>
<accession>H5SBN9</accession>
<dbReference type="InterPro" id="IPR020631">
    <property type="entry name" value="THF_DH/CycHdrlase_NAD-bd_dom"/>
</dbReference>
<evidence type="ECO:0000259" key="14">
    <source>
        <dbReference type="Pfam" id="PF00763"/>
    </source>
</evidence>
<sequence>MILLDGKRIAAEIHQELAVEVAQLNSRGIEPHIALLLVGDNPASLSYVRSKSRACEQVGIRSTVVHLPAATSEQEILAYIEQWNADPAIHGILVQLPLPAHVRSDTILQAISPQKDVDGFHPVNVGRLVVGLPALLPCTPAGIVELLRRYQVRLAGKHVVIVGRSTIVGKPLANLLVQKAPWADAIVTVCHSGAPDLRRYTLDADVLVVAVGRAQMIRGEDIRQGAVVVDVGINRLEDASAPKGYRIVGDVDFASVAEKASALTPVPGGVGPMTIAMLLRNTVTIAAGTAWEKPPFQ</sequence>
<dbReference type="InterPro" id="IPR000672">
    <property type="entry name" value="THF_DH/CycHdrlase"/>
</dbReference>
<dbReference type="InterPro" id="IPR020867">
    <property type="entry name" value="THF_DH/CycHdrlase_CS"/>
</dbReference>
<keyword evidence="9 13" id="KW-0368">Histidine biosynthesis</keyword>
<keyword evidence="7 13" id="KW-0521">NADP</keyword>
<dbReference type="AlphaFoldDB" id="H5SBN9"/>
<dbReference type="NCBIfam" id="NF010783">
    <property type="entry name" value="PRK14186.1"/>
    <property type="match status" value="1"/>
</dbReference>
<feature type="domain" description="Tetrahydrofolate dehydrogenase/cyclohydrolase NAD(P)-binding" evidence="15">
    <location>
        <begin position="137"/>
        <end position="286"/>
    </location>
</feature>